<dbReference type="RefSeq" id="WP_043966155.1">
    <property type="nucleotide sequence ID" value="NZ_CP192018.1"/>
</dbReference>
<evidence type="ECO:0000313" key="1">
    <source>
        <dbReference type="EMBL" id="KIR63317.1"/>
    </source>
</evidence>
<dbReference type="AlphaFoldDB" id="A0A0D0UX83"/>
<reference evidence="2 4" key="2">
    <citation type="submission" date="2016-06" db="EMBL/GenBank/DDBJ databases">
        <authorList>
            <person name="Kjaerup R.B."/>
            <person name="Dalgaard T.S."/>
            <person name="Juul-Madsen H.R."/>
        </authorList>
    </citation>
    <scope>NUCLEOTIDE SEQUENCE [LARGE SCALE GENOMIC DNA]</scope>
    <source>
        <strain evidence="2 4">DSM 45626</strain>
    </source>
</reference>
<gene>
    <name evidence="2" type="ORF">GA0070558_115136</name>
    <name evidence="1" type="ORF">TK50_20975</name>
</gene>
<reference evidence="1 3" key="1">
    <citation type="submission" date="2015-01" db="EMBL/GenBank/DDBJ databases">
        <title>Sequencing and annotation of Micromonospora carbonacea strain JXNU-1 genome.</title>
        <authorList>
            <person name="Long Z."/>
            <person name="Huang Y."/>
            <person name="Jiang Y."/>
        </authorList>
    </citation>
    <scope>NUCLEOTIDE SEQUENCE [LARGE SCALE GENOMIC DNA]</scope>
    <source>
        <strain evidence="1 3">JXNU-1</strain>
    </source>
</reference>
<evidence type="ECO:0008006" key="5">
    <source>
        <dbReference type="Google" id="ProtNLM"/>
    </source>
</evidence>
<protein>
    <recommendedName>
        <fullName evidence="5">BON domain-containing protein</fullName>
    </recommendedName>
</protein>
<dbReference type="EMBL" id="JXSX01000002">
    <property type="protein sequence ID" value="KIR63317.1"/>
    <property type="molecule type" value="Genomic_DNA"/>
</dbReference>
<keyword evidence="3" id="KW-1185">Reference proteome</keyword>
<dbReference type="Proteomes" id="UP000199375">
    <property type="component" value="Unassembled WGS sequence"/>
</dbReference>
<sequence length="98" mass="10835">MSEHRDSAAGTPAVTAGPPDEYVEAEIHRLLAEDPAVAEQGITVVRRERGLVLYGEVESPHRREEILRRVAERFPDVPVTSDIGVIRTQAPTQVEQLP</sequence>
<evidence type="ECO:0000313" key="4">
    <source>
        <dbReference type="Proteomes" id="UP000199375"/>
    </source>
</evidence>
<accession>A0A1C4WH38</accession>
<dbReference type="OrthoDB" id="3396286at2"/>
<proteinExistence type="predicted"/>
<dbReference type="EMBL" id="FMCW01000015">
    <property type="protein sequence ID" value="SCE95566.1"/>
    <property type="molecule type" value="Genomic_DNA"/>
</dbReference>
<evidence type="ECO:0000313" key="3">
    <source>
        <dbReference type="Proteomes" id="UP000032254"/>
    </source>
</evidence>
<accession>A0A0D0UX83</accession>
<dbReference type="Proteomes" id="UP000032254">
    <property type="component" value="Unassembled WGS sequence"/>
</dbReference>
<organism evidence="1 3">
    <name type="scientific">Micromonospora haikouensis</name>
    <dbReference type="NCBI Taxonomy" id="686309"/>
    <lineage>
        <taxon>Bacteria</taxon>
        <taxon>Bacillati</taxon>
        <taxon>Actinomycetota</taxon>
        <taxon>Actinomycetes</taxon>
        <taxon>Micromonosporales</taxon>
        <taxon>Micromonosporaceae</taxon>
        <taxon>Micromonospora</taxon>
    </lineage>
</organism>
<name>A0A0D0UX83_9ACTN</name>
<dbReference type="GeneID" id="301306529"/>
<dbReference type="PATRIC" id="fig|47853.6.peg.4388"/>
<evidence type="ECO:0000313" key="2">
    <source>
        <dbReference type="EMBL" id="SCE95566.1"/>
    </source>
</evidence>